<dbReference type="Proteomes" id="UP001595530">
    <property type="component" value="Unassembled WGS sequence"/>
</dbReference>
<name>A0ABV7F6H4_9BURK</name>
<evidence type="ECO:0000313" key="2">
    <source>
        <dbReference type="Proteomes" id="UP001595530"/>
    </source>
</evidence>
<keyword evidence="2" id="KW-1185">Reference proteome</keyword>
<protein>
    <submittedName>
        <fullName evidence="1">Uncharacterized protein</fullName>
    </submittedName>
</protein>
<organism evidence="1 2">
    <name type="scientific">Undibacterium arcticum</name>
    <dbReference type="NCBI Taxonomy" id="1762892"/>
    <lineage>
        <taxon>Bacteria</taxon>
        <taxon>Pseudomonadati</taxon>
        <taxon>Pseudomonadota</taxon>
        <taxon>Betaproteobacteria</taxon>
        <taxon>Burkholderiales</taxon>
        <taxon>Oxalobacteraceae</taxon>
        <taxon>Undibacterium</taxon>
    </lineage>
</organism>
<dbReference type="RefSeq" id="WP_390327281.1">
    <property type="nucleotide sequence ID" value="NZ_JBHRTP010000082.1"/>
</dbReference>
<evidence type="ECO:0000313" key="1">
    <source>
        <dbReference type="EMBL" id="MFC3110602.1"/>
    </source>
</evidence>
<gene>
    <name evidence="1" type="ORF">ACFOFO_22025</name>
</gene>
<sequence length="68" mass="7345">MNELLVNKGETAKYPVPTPLHPNDYCLNSQPVEGRADLLAAAGIRTGATIVGMIDEYMQILILLCTAD</sequence>
<proteinExistence type="predicted"/>
<accession>A0ABV7F6H4</accession>
<comment type="caution">
    <text evidence="1">The sequence shown here is derived from an EMBL/GenBank/DDBJ whole genome shotgun (WGS) entry which is preliminary data.</text>
</comment>
<dbReference type="EMBL" id="JBHRTP010000082">
    <property type="protein sequence ID" value="MFC3110602.1"/>
    <property type="molecule type" value="Genomic_DNA"/>
</dbReference>
<reference evidence="2" key="1">
    <citation type="journal article" date="2019" name="Int. J. Syst. Evol. Microbiol.">
        <title>The Global Catalogue of Microorganisms (GCM) 10K type strain sequencing project: providing services to taxonomists for standard genome sequencing and annotation.</title>
        <authorList>
            <consortium name="The Broad Institute Genomics Platform"/>
            <consortium name="The Broad Institute Genome Sequencing Center for Infectious Disease"/>
            <person name="Wu L."/>
            <person name="Ma J."/>
        </authorList>
    </citation>
    <scope>NUCLEOTIDE SEQUENCE [LARGE SCALE GENOMIC DNA]</scope>
    <source>
        <strain evidence="2">KCTC 42986</strain>
    </source>
</reference>